<accession>A0AAV8W918</accession>
<comment type="caution">
    <text evidence="1">The sequence shown here is derived from an EMBL/GenBank/DDBJ whole genome shotgun (WGS) entry which is preliminary data.</text>
</comment>
<evidence type="ECO:0000313" key="1">
    <source>
        <dbReference type="EMBL" id="KAJ8922993.1"/>
    </source>
</evidence>
<organism evidence="1 2">
    <name type="scientific">Exocentrus adspersus</name>
    <dbReference type="NCBI Taxonomy" id="1586481"/>
    <lineage>
        <taxon>Eukaryota</taxon>
        <taxon>Metazoa</taxon>
        <taxon>Ecdysozoa</taxon>
        <taxon>Arthropoda</taxon>
        <taxon>Hexapoda</taxon>
        <taxon>Insecta</taxon>
        <taxon>Pterygota</taxon>
        <taxon>Neoptera</taxon>
        <taxon>Endopterygota</taxon>
        <taxon>Coleoptera</taxon>
        <taxon>Polyphaga</taxon>
        <taxon>Cucujiformia</taxon>
        <taxon>Chrysomeloidea</taxon>
        <taxon>Cerambycidae</taxon>
        <taxon>Lamiinae</taxon>
        <taxon>Acanthocinini</taxon>
        <taxon>Exocentrus</taxon>
    </lineage>
</organism>
<name>A0AAV8W918_9CUCU</name>
<protein>
    <submittedName>
        <fullName evidence="1">Uncharacterized protein</fullName>
    </submittedName>
</protein>
<proteinExistence type="predicted"/>
<sequence length="142" mass="15907">MYLGMLAPHRNCAMSSEKLLQLCLKRLYVAPLENKPVSSTRYTSGVISTEILFSQRNVNNLITCFVPTNKSIQSKQCKQANTHRIATFNAARAEEVLPVVDHDGEEKRTLPISIGDIVAAIPPDKSNPSWVRKRNMGQVKDR</sequence>
<gene>
    <name evidence="1" type="ORF">NQ315_001541</name>
</gene>
<dbReference type="AlphaFoldDB" id="A0AAV8W918"/>
<dbReference type="EMBL" id="JANEYG010000005">
    <property type="protein sequence ID" value="KAJ8922993.1"/>
    <property type="molecule type" value="Genomic_DNA"/>
</dbReference>
<keyword evidence="2" id="KW-1185">Reference proteome</keyword>
<dbReference type="Proteomes" id="UP001159042">
    <property type="component" value="Unassembled WGS sequence"/>
</dbReference>
<reference evidence="1 2" key="1">
    <citation type="journal article" date="2023" name="Insect Mol. Biol.">
        <title>Genome sequencing provides insights into the evolution of gene families encoding plant cell wall-degrading enzymes in longhorned beetles.</title>
        <authorList>
            <person name="Shin N.R."/>
            <person name="Okamura Y."/>
            <person name="Kirsch R."/>
            <person name="Pauchet Y."/>
        </authorList>
    </citation>
    <scope>NUCLEOTIDE SEQUENCE [LARGE SCALE GENOMIC DNA]</scope>
    <source>
        <strain evidence="1">EAD_L_NR</strain>
    </source>
</reference>
<evidence type="ECO:0000313" key="2">
    <source>
        <dbReference type="Proteomes" id="UP001159042"/>
    </source>
</evidence>